<keyword evidence="1" id="KW-0472">Membrane</keyword>
<proteinExistence type="predicted"/>
<evidence type="ECO:0000256" key="1">
    <source>
        <dbReference type="SAM" id="Phobius"/>
    </source>
</evidence>
<gene>
    <name evidence="2" type="ORF">TCIL3000_1_1280</name>
</gene>
<organism evidence="2">
    <name type="scientific">Trypanosoma congolense (strain IL3000)</name>
    <dbReference type="NCBI Taxonomy" id="1068625"/>
    <lineage>
        <taxon>Eukaryota</taxon>
        <taxon>Discoba</taxon>
        <taxon>Euglenozoa</taxon>
        <taxon>Kinetoplastea</taxon>
        <taxon>Metakinetoplastina</taxon>
        <taxon>Trypanosomatida</taxon>
        <taxon>Trypanosomatidae</taxon>
        <taxon>Trypanosoma</taxon>
        <taxon>Nannomonas</taxon>
    </lineage>
</organism>
<keyword evidence="1" id="KW-0812">Transmembrane</keyword>
<accession>G0UJ10</accession>
<dbReference type="AlphaFoldDB" id="G0UJ10"/>
<feature type="transmembrane region" description="Helical" evidence="1">
    <location>
        <begin position="22"/>
        <end position="40"/>
    </location>
</feature>
<reference evidence="2" key="1">
    <citation type="journal article" date="2012" name="Proc. Natl. Acad. Sci. U.S.A.">
        <title>Antigenic diversity is generated by distinct evolutionary mechanisms in African trypanosome species.</title>
        <authorList>
            <person name="Jackson A.P."/>
            <person name="Berry A."/>
            <person name="Aslett M."/>
            <person name="Allison H.C."/>
            <person name="Burton P."/>
            <person name="Vavrova-Anderson J."/>
            <person name="Brown R."/>
            <person name="Browne H."/>
            <person name="Corton N."/>
            <person name="Hauser H."/>
            <person name="Gamble J."/>
            <person name="Gilderthorp R."/>
            <person name="Marcello L."/>
            <person name="McQuillan J."/>
            <person name="Otto T.D."/>
            <person name="Quail M.A."/>
            <person name="Sanders M.J."/>
            <person name="van Tonder A."/>
            <person name="Ginger M.L."/>
            <person name="Field M.C."/>
            <person name="Barry J.D."/>
            <person name="Hertz-Fowler C."/>
            <person name="Berriman M."/>
        </authorList>
    </citation>
    <scope>NUCLEOTIDE SEQUENCE</scope>
    <source>
        <strain evidence="2">IL3000</strain>
    </source>
</reference>
<feature type="transmembrane region" description="Helical" evidence="1">
    <location>
        <begin position="91"/>
        <end position="108"/>
    </location>
</feature>
<dbReference type="EMBL" id="HE575314">
    <property type="protein sequence ID" value="CCC89360.1"/>
    <property type="molecule type" value="Genomic_DNA"/>
</dbReference>
<dbReference type="VEuPathDB" id="TriTrypDB:TcIL3000_1_1280"/>
<protein>
    <submittedName>
        <fullName evidence="2">Uncharacterized protein TCIL3000_1_1280</fullName>
    </submittedName>
</protein>
<name>G0UJ10_TRYCI</name>
<evidence type="ECO:0000313" key="2">
    <source>
        <dbReference type="EMBL" id="CCC89360.1"/>
    </source>
</evidence>
<keyword evidence="1" id="KW-1133">Transmembrane helix</keyword>
<sequence length="168" mass="19870">MPAYWCSHVFLLVCSYFPFCRYIRMFFSLFSVYTPPFLLLSMTHYSCKTHFGRDNIPRPFSVSFIPQNWASRFVYLREEKQGGSADEERKATLFLLFYSIFFFFSFFFPRCHPPFCEPSLSSSKKYMYSSSPADCPFPCYNRLFGPVINPIKPFPQQVSTARILSFER</sequence>